<comment type="caution">
    <text evidence="2">The sequence shown here is derived from an EMBL/GenBank/DDBJ whole genome shotgun (WGS) entry which is preliminary data.</text>
</comment>
<keyword evidence="3" id="KW-1185">Reference proteome</keyword>
<keyword evidence="1" id="KW-0472">Membrane</keyword>
<organism evidence="2 3">
    <name type="scientific">Riccia fluitans</name>
    <dbReference type="NCBI Taxonomy" id="41844"/>
    <lineage>
        <taxon>Eukaryota</taxon>
        <taxon>Viridiplantae</taxon>
        <taxon>Streptophyta</taxon>
        <taxon>Embryophyta</taxon>
        <taxon>Marchantiophyta</taxon>
        <taxon>Marchantiopsida</taxon>
        <taxon>Marchantiidae</taxon>
        <taxon>Marchantiales</taxon>
        <taxon>Ricciaceae</taxon>
        <taxon>Riccia</taxon>
    </lineage>
</organism>
<keyword evidence="1" id="KW-0812">Transmembrane</keyword>
<accession>A0ABD1XTS5</accession>
<feature type="transmembrane region" description="Helical" evidence="1">
    <location>
        <begin position="59"/>
        <end position="82"/>
    </location>
</feature>
<name>A0ABD1XTS5_9MARC</name>
<dbReference type="Proteomes" id="UP001605036">
    <property type="component" value="Unassembled WGS sequence"/>
</dbReference>
<dbReference type="EMBL" id="JBHFFA010000007">
    <property type="protein sequence ID" value="KAL2612194.1"/>
    <property type="molecule type" value="Genomic_DNA"/>
</dbReference>
<proteinExistence type="predicted"/>
<keyword evidence="1" id="KW-1133">Transmembrane helix</keyword>
<gene>
    <name evidence="2" type="ORF">R1flu_023886</name>
</gene>
<sequence length="111" mass="12328">MLSVGNCRKMGLSDFLLKTLRSTMQTIVCMLQSFDAIVSKLLPLYCKDWHSSMGMGGSIVIYTLAMYLCISHFGIGMTSYFITEDMIIPKNDGARITHKLVFVGISDLGYA</sequence>
<evidence type="ECO:0000256" key="1">
    <source>
        <dbReference type="SAM" id="Phobius"/>
    </source>
</evidence>
<evidence type="ECO:0000313" key="3">
    <source>
        <dbReference type="Proteomes" id="UP001605036"/>
    </source>
</evidence>
<reference evidence="2 3" key="1">
    <citation type="submission" date="2024-09" db="EMBL/GenBank/DDBJ databases">
        <title>Chromosome-scale assembly of Riccia fluitans.</title>
        <authorList>
            <person name="Paukszto L."/>
            <person name="Sawicki J."/>
            <person name="Karawczyk K."/>
            <person name="Piernik-Szablinska J."/>
            <person name="Szczecinska M."/>
            <person name="Mazdziarz M."/>
        </authorList>
    </citation>
    <scope>NUCLEOTIDE SEQUENCE [LARGE SCALE GENOMIC DNA]</scope>
    <source>
        <strain evidence="2">Rf_01</strain>
        <tissue evidence="2">Aerial parts of the thallus</tissue>
    </source>
</reference>
<evidence type="ECO:0000313" key="2">
    <source>
        <dbReference type="EMBL" id="KAL2612194.1"/>
    </source>
</evidence>
<protein>
    <submittedName>
        <fullName evidence="2">Uncharacterized protein</fullName>
    </submittedName>
</protein>
<dbReference type="AlphaFoldDB" id="A0ABD1XTS5"/>